<dbReference type="PANTHER" id="PTHR21301">
    <property type="entry name" value="REVERSE TRANSCRIPTASE"/>
    <property type="match status" value="1"/>
</dbReference>
<organism evidence="2 3">
    <name type="scientific">Xenopus laevis</name>
    <name type="common">African clawed frog</name>
    <dbReference type="NCBI Taxonomy" id="8355"/>
    <lineage>
        <taxon>Eukaryota</taxon>
        <taxon>Metazoa</taxon>
        <taxon>Chordata</taxon>
        <taxon>Craniata</taxon>
        <taxon>Vertebrata</taxon>
        <taxon>Euteleostomi</taxon>
        <taxon>Amphibia</taxon>
        <taxon>Batrachia</taxon>
        <taxon>Anura</taxon>
        <taxon>Pipoidea</taxon>
        <taxon>Pipidae</taxon>
        <taxon>Xenopodinae</taxon>
        <taxon>Xenopus</taxon>
        <taxon>Xenopus</taxon>
    </lineage>
</organism>
<evidence type="ECO:0000313" key="2">
    <source>
        <dbReference type="EMBL" id="OCT64148.1"/>
    </source>
</evidence>
<reference evidence="3" key="1">
    <citation type="journal article" date="2016" name="Nature">
        <title>Genome evolution in the allotetraploid frog Xenopus laevis.</title>
        <authorList>
            <person name="Session A.M."/>
            <person name="Uno Y."/>
            <person name="Kwon T."/>
            <person name="Chapman J.A."/>
            <person name="Toyoda A."/>
            <person name="Takahashi S."/>
            <person name="Fukui A."/>
            <person name="Hikosaka A."/>
            <person name="Suzuki A."/>
            <person name="Kondo M."/>
            <person name="van Heeringen S.J."/>
            <person name="Quigley I."/>
            <person name="Heinz S."/>
            <person name="Ogino H."/>
            <person name="Ochi H."/>
            <person name="Hellsten U."/>
            <person name="Lyons J.B."/>
            <person name="Simakov O."/>
            <person name="Putnam N."/>
            <person name="Stites J."/>
            <person name="Kuroki Y."/>
            <person name="Tanaka T."/>
            <person name="Michiue T."/>
            <person name="Watanabe M."/>
            <person name="Bogdanovic O."/>
            <person name="Lister R."/>
            <person name="Georgiou G."/>
            <person name="Paranjpe S.S."/>
            <person name="van Kruijsbergen I."/>
            <person name="Shu S."/>
            <person name="Carlson J."/>
            <person name="Kinoshita T."/>
            <person name="Ohta Y."/>
            <person name="Mawaribuchi S."/>
            <person name="Jenkins J."/>
            <person name="Grimwood J."/>
            <person name="Schmutz J."/>
            <person name="Mitros T."/>
            <person name="Mozaffari S.V."/>
            <person name="Suzuki Y."/>
            <person name="Haramoto Y."/>
            <person name="Yamamoto T.S."/>
            <person name="Takagi C."/>
            <person name="Heald R."/>
            <person name="Miller K."/>
            <person name="Haudenschild C."/>
            <person name="Kitzman J."/>
            <person name="Nakayama T."/>
            <person name="Izutsu Y."/>
            <person name="Robert J."/>
            <person name="Fortriede J."/>
            <person name="Burns K."/>
            <person name="Lotay V."/>
            <person name="Karimi K."/>
            <person name="Yasuoka Y."/>
            <person name="Dichmann D.S."/>
            <person name="Flajnik M.F."/>
            <person name="Houston D.W."/>
            <person name="Shendure J."/>
            <person name="DuPasquier L."/>
            <person name="Vize P.D."/>
            <person name="Zorn A.M."/>
            <person name="Ito M."/>
            <person name="Marcotte E.M."/>
            <person name="Wallingford J.B."/>
            <person name="Ito Y."/>
            <person name="Asashima M."/>
            <person name="Ueno N."/>
            <person name="Matsuda Y."/>
            <person name="Veenstra G.J."/>
            <person name="Fujiyama A."/>
            <person name="Harland R.M."/>
            <person name="Taira M."/>
            <person name="Rokhsar D.S."/>
        </authorList>
    </citation>
    <scope>NUCLEOTIDE SEQUENCE [LARGE SCALE GENOMIC DNA]</scope>
    <source>
        <strain evidence="3">J</strain>
    </source>
</reference>
<protein>
    <recommendedName>
        <fullName evidence="1">Helix-turn-helix domain-containing protein</fullName>
    </recommendedName>
</protein>
<dbReference type="AlphaFoldDB" id="A0A974C0B5"/>
<accession>A0A974C0B5</accession>
<dbReference type="Proteomes" id="UP000694892">
    <property type="component" value="Chromosome 9_10L"/>
</dbReference>
<name>A0A974C0B5_XENLA</name>
<evidence type="ECO:0000313" key="3">
    <source>
        <dbReference type="Proteomes" id="UP000694892"/>
    </source>
</evidence>
<dbReference type="Pfam" id="PF26215">
    <property type="entry name" value="HTH_animal"/>
    <property type="match status" value="1"/>
</dbReference>
<proteinExistence type="predicted"/>
<dbReference type="InterPro" id="IPR058912">
    <property type="entry name" value="HTH_animal"/>
</dbReference>
<dbReference type="PANTHER" id="PTHR21301:SF12">
    <property type="match status" value="1"/>
</dbReference>
<evidence type="ECO:0000259" key="1">
    <source>
        <dbReference type="Pfam" id="PF26215"/>
    </source>
</evidence>
<feature type="domain" description="Helix-turn-helix" evidence="1">
    <location>
        <begin position="32"/>
        <end position="88"/>
    </location>
</feature>
<sequence length="200" mass="22712">MIIIIFLDVKLTLNQGIIETALYQKATDRNSLLHASSYHNPRCIAAIPKSQLLRANRIALDDTSYWKAADTLISRFKVKGYNIHSLHKTANEVWAIPRGELLTHKPAPNNKNNKRMTFVSKFSRASTQIEKGEIVHHPISGKGLNLHTYATCEMSDVIRKPQRGGNILKLLLQEEAKWIKKLNSLHPEGLNEHWSISSFL</sequence>
<gene>
    <name evidence="2" type="ORF">XELAEV_18045249mg</name>
</gene>
<dbReference type="EMBL" id="CM004482">
    <property type="protein sequence ID" value="OCT64148.1"/>
    <property type="molecule type" value="Genomic_DNA"/>
</dbReference>